<dbReference type="InterPro" id="IPR011042">
    <property type="entry name" value="6-blade_b-propeller_TolB-like"/>
</dbReference>
<dbReference type="GO" id="GO:0006508">
    <property type="term" value="P:proteolysis"/>
    <property type="evidence" value="ECO:0007669"/>
    <property type="project" value="InterPro"/>
</dbReference>
<dbReference type="PROSITE" id="PS51257">
    <property type="entry name" value="PROKAR_LIPOPROTEIN"/>
    <property type="match status" value="1"/>
</dbReference>
<keyword evidence="1" id="KW-0378">Hydrolase</keyword>
<dbReference type="InterPro" id="IPR001375">
    <property type="entry name" value="Peptidase_S9_cat"/>
</dbReference>
<evidence type="ECO:0000256" key="1">
    <source>
        <dbReference type="ARBA" id="ARBA00022801"/>
    </source>
</evidence>
<name>A0A0F9T9Q4_9ZZZZ</name>
<proteinExistence type="predicted"/>
<dbReference type="AlphaFoldDB" id="A0A0F9T9Q4"/>
<protein>
    <recommendedName>
        <fullName evidence="2">Peptidase S9 prolyl oligopeptidase catalytic domain-containing protein</fullName>
    </recommendedName>
</protein>
<evidence type="ECO:0000313" key="3">
    <source>
        <dbReference type="EMBL" id="KKN71687.1"/>
    </source>
</evidence>
<dbReference type="EMBL" id="LAZR01000378">
    <property type="protein sequence ID" value="KKN71687.1"/>
    <property type="molecule type" value="Genomic_DNA"/>
</dbReference>
<accession>A0A0F9T9Q4</accession>
<dbReference type="Gene3D" id="2.120.10.30">
    <property type="entry name" value="TolB, C-terminal domain"/>
    <property type="match status" value="1"/>
</dbReference>
<dbReference type="Pfam" id="PF00326">
    <property type="entry name" value="Peptidase_S9"/>
    <property type="match status" value="1"/>
</dbReference>
<comment type="caution">
    <text evidence="3">The sequence shown here is derived from an EMBL/GenBank/DDBJ whole genome shotgun (WGS) entry which is preliminary data.</text>
</comment>
<gene>
    <name evidence="3" type="ORF">LCGC14_0418470</name>
</gene>
<dbReference type="GO" id="GO:0004252">
    <property type="term" value="F:serine-type endopeptidase activity"/>
    <property type="evidence" value="ECO:0007669"/>
    <property type="project" value="TreeGrafter"/>
</dbReference>
<dbReference type="InterPro" id="IPR029058">
    <property type="entry name" value="AB_hydrolase_fold"/>
</dbReference>
<dbReference type="SUPFAM" id="SSF53474">
    <property type="entry name" value="alpha/beta-Hydrolases"/>
    <property type="match status" value="1"/>
</dbReference>
<dbReference type="PANTHER" id="PTHR42776:SF27">
    <property type="entry name" value="DIPEPTIDYL PEPTIDASE FAMILY MEMBER 6"/>
    <property type="match status" value="1"/>
</dbReference>
<dbReference type="Gene3D" id="3.40.50.1820">
    <property type="entry name" value="alpha/beta hydrolase"/>
    <property type="match status" value="1"/>
</dbReference>
<organism evidence="3">
    <name type="scientific">marine sediment metagenome</name>
    <dbReference type="NCBI Taxonomy" id="412755"/>
    <lineage>
        <taxon>unclassified sequences</taxon>
        <taxon>metagenomes</taxon>
        <taxon>ecological metagenomes</taxon>
    </lineage>
</organism>
<evidence type="ECO:0000259" key="2">
    <source>
        <dbReference type="Pfam" id="PF00326"/>
    </source>
</evidence>
<feature type="domain" description="Peptidase S9 prolyl oligopeptidase catalytic" evidence="2">
    <location>
        <begin position="415"/>
        <end position="628"/>
    </location>
</feature>
<reference evidence="3" key="1">
    <citation type="journal article" date="2015" name="Nature">
        <title>Complex archaea that bridge the gap between prokaryotes and eukaryotes.</title>
        <authorList>
            <person name="Spang A."/>
            <person name="Saw J.H."/>
            <person name="Jorgensen S.L."/>
            <person name="Zaremba-Niedzwiedzka K."/>
            <person name="Martijn J."/>
            <person name="Lind A.E."/>
            <person name="van Eijk R."/>
            <person name="Schleper C."/>
            <person name="Guy L."/>
            <person name="Ettema T.J."/>
        </authorList>
    </citation>
    <scope>NUCLEOTIDE SEQUENCE</scope>
</reference>
<dbReference type="PANTHER" id="PTHR42776">
    <property type="entry name" value="SERINE PEPTIDASE S9 FAMILY MEMBER"/>
    <property type="match status" value="1"/>
</dbReference>
<sequence length="636" mass="73064">MRTRIISLLVVASIFIFGCAPQEELPRIVPMKDFFRNPESAVFGLSPDGSHLAFLKPWENRLNVHVQKIGEEEATRITGATERDIAGYYWANNNRIAYVQDTAGDENFRLYAVNIDGSNRKELTPFEKVRVGLIDRLKNDDEHMLISMNKRDPRVFDAYRINVVTGKMNMVAQNPGNIMEWYTDHDGNLRVAVTSDGVNQSVLYRDTEKDEFQALVTTNFKESMSPLFFTFDNKNLYVASNIGRDKTAIYEYDIKNKKHTKLLYEHPEVDVAGLLKSDKRKKITGVTYTVDKGHYHFFDDERKTLQKGLEERLPGYEVFIVSRSKDERKVLVRTYSDRSLGSYYYFNRDTNDFKKLVDISPWLNEDELSEMKPITYKSRDGLTIHGYLTVPKGMKANKLPVVVNPHGGPWARDTWGYRSDVQFLANRGYAVLQVNFRTSTGYGRKFWEAGFKQSGLAIQDDITDGVEWLIEQGIADPERIGIYGGSYGGYCTLAGVAFTPDLYACGVDYVGVSSWFTILKTIPPYWEPMREMMYEMIGHPEKDKELLERTSPIFHADKIKAPLFVAQGANDPRVNKQESDQIVEALKKRGIEVEYMVKENEGHGFRNEENRFDFYRAMEKFLGKHLGGRVEAETQQ</sequence>
<dbReference type="SUPFAM" id="SSF82171">
    <property type="entry name" value="DPP6 N-terminal domain-like"/>
    <property type="match status" value="1"/>
</dbReference>